<keyword evidence="3" id="KW-0004">4Fe-4S</keyword>
<evidence type="ECO:0000256" key="6">
    <source>
        <dbReference type="ARBA" id="ARBA00023002"/>
    </source>
</evidence>
<evidence type="ECO:0000313" key="10">
    <source>
        <dbReference type="EMBL" id="OGL38532.1"/>
    </source>
</evidence>
<dbReference type="GO" id="GO:0051539">
    <property type="term" value="F:4 iron, 4 sulfur cluster binding"/>
    <property type="evidence" value="ECO:0007669"/>
    <property type="project" value="UniProtKB-KW"/>
</dbReference>
<dbReference type="Pfam" id="PF00037">
    <property type="entry name" value="Fer4"/>
    <property type="match status" value="3"/>
</dbReference>
<evidence type="ECO:0000256" key="1">
    <source>
        <dbReference type="ARBA" id="ARBA00001974"/>
    </source>
</evidence>
<protein>
    <recommendedName>
        <fullName evidence="9">4Fe-4S ferredoxin-type domain-containing protein</fullName>
    </recommendedName>
</protein>
<sequence length="850" mass="93398">MKAKKKLKKPKKTKKTRVKKAVLLKKPAKKTVKKPVKEFLKKAVKESAKEVVKEEVKETGKEIGIFLCSCAEEISKTIDFKSLTNSLQSLKDAETAPLCHLLCQEKDLDFLTTTIEKGKFKKVIIGACSPQNISKVFEKSFREKNLSPDCFEIVNIREGCAWVHENDSSGALNKAKALFTSVLEKVRNSEIISTRKVLVESSAVVIGGGIAGIAASFELAEAGVKTYLLEKKPYIGGIAAKIGRVIPTDDCALCTAFLDSNNLEICRKCLYRSRIDTLENLTIITQAEVKKLNGSPGDFSVSYEALPRYVDTKKCILCKKCEDVCPVGDIKEFPYSTNSRKAIYLPSPQAIPRGYVVERELCPPECRKCEEICPTRAIDLSQAKEAKEIKAGAAIVATGMEMFDASPLKEYGFGRYANVINQVELARMLDPDGPTLGIPVIPSTGKPAKKIVMIQCVGSRDKYHEYCSEICCIFALKHANLIKDTTGAEVTICYIDLRSHGNFEKYYTEAREKWVNFIKGRPSEIAEDPLTKELYVSVEDSLLNQDLKVPADLVVLSSALIPSQGTCELSKVSNLNLNQYGFIKEYYGKNRSNETESIGVYVAGGSSGPKNIPVSIAHAGAAAAKAITAIKKQEALRKLKTAKVNDDLCIKCEICIKVCPVHAVEGIFADESPILLTKPPKVNELVCVNCGQCSAYCPTGAIQAKNYNRESLFAQIEGILKNNPISPKIVTFLCLECAYAAMDLVGLQRLNYPASILPIGVPCAGKVSMLDIFKSFELGADGVLVGGCQTCHFKNGKELMTTQVEFAKSIMEMIGIDKERLDFFITAIADNRKFLDKAKNMTERVKKLGS</sequence>
<accession>A0A1F7RAF0</accession>
<evidence type="ECO:0000256" key="5">
    <source>
        <dbReference type="ARBA" id="ARBA00022827"/>
    </source>
</evidence>
<keyword evidence="7" id="KW-0408">Iron</keyword>
<keyword evidence="5" id="KW-0285">Flavoprotein</keyword>
<dbReference type="InterPro" id="IPR017900">
    <property type="entry name" value="4Fe4S_Fe_S_CS"/>
</dbReference>
<evidence type="ECO:0000256" key="3">
    <source>
        <dbReference type="ARBA" id="ARBA00022485"/>
    </source>
</evidence>
<keyword evidence="5" id="KW-0274">FAD</keyword>
<dbReference type="PROSITE" id="PS51379">
    <property type="entry name" value="4FE4S_FER_2"/>
    <property type="match status" value="4"/>
</dbReference>
<reference evidence="10 11" key="1">
    <citation type="journal article" date="2016" name="Nat. Commun.">
        <title>Thousands of microbial genomes shed light on interconnected biogeochemical processes in an aquifer system.</title>
        <authorList>
            <person name="Anantharaman K."/>
            <person name="Brown C.T."/>
            <person name="Hug L.A."/>
            <person name="Sharon I."/>
            <person name="Castelle C.J."/>
            <person name="Probst A.J."/>
            <person name="Thomas B.C."/>
            <person name="Singh A."/>
            <person name="Wilkins M.J."/>
            <person name="Karaoz U."/>
            <person name="Brodie E.L."/>
            <person name="Williams K.H."/>
            <person name="Hubbard S.S."/>
            <person name="Banfield J.F."/>
        </authorList>
    </citation>
    <scope>NUCLEOTIDE SEQUENCE [LARGE SCALE GENOMIC DNA]</scope>
</reference>
<feature type="domain" description="4Fe-4S ferredoxin-type" evidence="9">
    <location>
        <begin position="306"/>
        <end position="335"/>
    </location>
</feature>
<dbReference type="GO" id="GO:0016491">
    <property type="term" value="F:oxidoreductase activity"/>
    <property type="evidence" value="ECO:0007669"/>
    <property type="project" value="UniProtKB-KW"/>
</dbReference>
<feature type="domain" description="4Fe-4S ferredoxin-type" evidence="9">
    <location>
        <begin position="678"/>
        <end position="707"/>
    </location>
</feature>
<evidence type="ECO:0000256" key="7">
    <source>
        <dbReference type="ARBA" id="ARBA00023004"/>
    </source>
</evidence>
<dbReference type="PROSITE" id="PS00198">
    <property type="entry name" value="4FE4S_FER_1"/>
    <property type="match status" value="3"/>
</dbReference>
<dbReference type="InterPro" id="IPR039650">
    <property type="entry name" value="HdrA-like"/>
</dbReference>
<gene>
    <name evidence="10" type="ORF">A2042_00880</name>
</gene>
<dbReference type="GO" id="GO:0046872">
    <property type="term" value="F:metal ion binding"/>
    <property type="evidence" value="ECO:0007669"/>
    <property type="project" value="UniProtKB-KW"/>
</dbReference>
<feature type="domain" description="4Fe-4S ferredoxin-type" evidence="9">
    <location>
        <begin position="640"/>
        <end position="669"/>
    </location>
</feature>
<dbReference type="PANTHER" id="PTHR43498">
    <property type="entry name" value="FERREDOXIN:COB-COM HETERODISULFIDE REDUCTASE SUBUNIT A"/>
    <property type="match status" value="1"/>
</dbReference>
<dbReference type="InterPro" id="IPR017896">
    <property type="entry name" value="4Fe4S_Fe-S-bd"/>
</dbReference>
<dbReference type="Pfam" id="PF12831">
    <property type="entry name" value="FAD_oxidored"/>
    <property type="match status" value="1"/>
</dbReference>
<proteinExistence type="inferred from homology"/>
<feature type="domain" description="4Fe-4S ferredoxin-type" evidence="9">
    <location>
        <begin position="353"/>
        <end position="383"/>
    </location>
</feature>
<dbReference type="SUPFAM" id="SSF51905">
    <property type="entry name" value="FAD/NAD(P)-binding domain"/>
    <property type="match status" value="1"/>
</dbReference>
<evidence type="ECO:0000256" key="2">
    <source>
        <dbReference type="ARBA" id="ARBA00006561"/>
    </source>
</evidence>
<evidence type="ECO:0000313" key="11">
    <source>
        <dbReference type="Proteomes" id="UP000178526"/>
    </source>
</evidence>
<dbReference type="Pfam" id="PF02662">
    <property type="entry name" value="FlpD"/>
    <property type="match status" value="1"/>
</dbReference>
<dbReference type="Proteomes" id="UP000178526">
    <property type="component" value="Unassembled WGS sequence"/>
</dbReference>
<comment type="caution">
    <text evidence="10">The sequence shown here is derived from an EMBL/GenBank/DDBJ whole genome shotgun (WGS) entry which is preliminary data.</text>
</comment>
<keyword evidence="4" id="KW-0479">Metal-binding</keyword>
<dbReference type="PANTHER" id="PTHR43498:SF1">
    <property type="entry name" value="COB--COM HETERODISULFIDE REDUCTASE IRON-SULFUR SUBUNIT A"/>
    <property type="match status" value="1"/>
</dbReference>
<dbReference type="InterPro" id="IPR003813">
    <property type="entry name" value="MvhD/FlpD"/>
</dbReference>
<evidence type="ECO:0000256" key="8">
    <source>
        <dbReference type="ARBA" id="ARBA00023014"/>
    </source>
</evidence>
<dbReference type="AlphaFoldDB" id="A0A1F7RAF0"/>
<keyword evidence="6" id="KW-0560">Oxidoreductase</keyword>
<dbReference type="InterPro" id="IPR036188">
    <property type="entry name" value="FAD/NAD-bd_sf"/>
</dbReference>
<dbReference type="EMBL" id="MGDB01000144">
    <property type="protein sequence ID" value="OGL38532.1"/>
    <property type="molecule type" value="Genomic_DNA"/>
</dbReference>
<organism evidence="10 11">
    <name type="scientific">Candidatus Schekmanbacteria bacterium GWA2_38_11</name>
    <dbReference type="NCBI Taxonomy" id="1817876"/>
    <lineage>
        <taxon>Bacteria</taxon>
        <taxon>Candidatus Schekmaniibacteriota</taxon>
    </lineage>
</organism>
<dbReference type="Gene3D" id="3.30.70.20">
    <property type="match status" value="3"/>
</dbReference>
<comment type="cofactor">
    <cofactor evidence="1">
        <name>FAD</name>
        <dbReference type="ChEBI" id="CHEBI:57692"/>
    </cofactor>
</comment>
<dbReference type="SUPFAM" id="SSF54862">
    <property type="entry name" value="4Fe-4S ferredoxins"/>
    <property type="match status" value="2"/>
</dbReference>
<evidence type="ECO:0000259" key="9">
    <source>
        <dbReference type="PROSITE" id="PS51379"/>
    </source>
</evidence>
<name>A0A1F7RAF0_9BACT</name>
<comment type="similarity">
    <text evidence="2">Belongs to the HdrA family.</text>
</comment>
<keyword evidence="8" id="KW-0411">Iron-sulfur</keyword>
<evidence type="ECO:0000256" key="4">
    <source>
        <dbReference type="ARBA" id="ARBA00022723"/>
    </source>
</evidence>
<dbReference type="Gene3D" id="3.50.50.60">
    <property type="entry name" value="FAD/NAD(P)-binding domain"/>
    <property type="match status" value="1"/>
</dbReference>